<dbReference type="Proteomes" id="UP000076632">
    <property type="component" value="Unassembled WGS sequence"/>
</dbReference>
<dbReference type="EMBL" id="KV407456">
    <property type="protein sequence ID" value="KZF24043.1"/>
    <property type="molecule type" value="Genomic_DNA"/>
</dbReference>
<comment type="similarity">
    <text evidence="2">Belongs to the CENP-X/MHF2 family.</text>
</comment>
<dbReference type="SUPFAM" id="SSF47113">
    <property type="entry name" value="Histone-fold"/>
    <property type="match status" value="1"/>
</dbReference>
<dbReference type="GO" id="GO:0000712">
    <property type="term" value="P:resolution of meiotic recombination intermediates"/>
    <property type="evidence" value="ECO:0007669"/>
    <property type="project" value="TreeGrafter"/>
</dbReference>
<dbReference type="AlphaFoldDB" id="A0A165HX02"/>
<dbReference type="OrthoDB" id="2500381at2759"/>
<dbReference type="InterPro" id="IPR009072">
    <property type="entry name" value="Histone-fold"/>
</dbReference>
<keyword evidence="9" id="KW-1185">Reference proteome</keyword>
<keyword evidence="5" id="KW-0234">DNA repair</keyword>
<dbReference type="GO" id="GO:0071821">
    <property type="term" value="C:FANCM-MHF complex"/>
    <property type="evidence" value="ECO:0007669"/>
    <property type="project" value="TreeGrafter"/>
</dbReference>
<name>A0A165HX02_XYLHT</name>
<gene>
    <name evidence="8" type="ORF">L228DRAFT_281156</name>
</gene>
<proteinExistence type="inferred from homology"/>
<dbReference type="GeneID" id="28901008"/>
<keyword evidence="3" id="KW-0227">DNA damage</keyword>
<evidence type="ECO:0000256" key="5">
    <source>
        <dbReference type="ARBA" id="ARBA00023204"/>
    </source>
</evidence>
<protein>
    <recommendedName>
        <fullName evidence="10">Centromere protein X</fullName>
    </recommendedName>
</protein>
<evidence type="ECO:0000313" key="8">
    <source>
        <dbReference type="EMBL" id="KZF24043.1"/>
    </source>
</evidence>
<evidence type="ECO:0000256" key="3">
    <source>
        <dbReference type="ARBA" id="ARBA00022763"/>
    </source>
</evidence>
<dbReference type="GO" id="GO:0031297">
    <property type="term" value="P:replication fork processing"/>
    <property type="evidence" value="ECO:0007669"/>
    <property type="project" value="TreeGrafter"/>
</dbReference>
<dbReference type="Pfam" id="PF09415">
    <property type="entry name" value="CENP-X"/>
    <property type="match status" value="1"/>
</dbReference>
<sequence length="149" mass="16276">MPPERTSGGSGTKRKTTAFKPPTRTNSKPSSTGGKTSAAKASSARSVAVDVDDNDDADQEPAPVASQDQTPTIPAKLLTRLLHEHFEDDRTRISKDASQAMQKYMEVFVREALARAAFERQESGVSRRGDAFLEVEDLEKLAPQLLLDF</sequence>
<evidence type="ECO:0000256" key="6">
    <source>
        <dbReference type="ARBA" id="ARBA00023242"/>
    </source>
</evidence>
<organism evidence="8 9">
    <name type="scientific">Xylona heveae (strain CBS 132557 / TC161)</name>
    <dbReference type="NCBI Taxonomy" id="1328760"/>
    <lineage>
        <taxon>Eukaryota</taxon>
        <taxon>Fungi</taxon>
        <taxon>Dikarya</taxon>
        <taxon>Ascomycota</taxon>
        <taxon>Pezizomycotina</taxon>
        <taxon>Xylonomycetes</taxon>
        <taxon>Xylonales</taxon>
        <taxon>Xylonaceae</taxon>
        <taxon>Xylona</taxon>
    </lineage>
</organism>
<dbReference type="PANTHER" id="PTHR28680">
    <property type="entry name" value="CENTROMERE PROTEIN X"/>
    <property type="match status" value="1"/>
</dbReference>
<accession>A0A165HX02</accession>
<feature type="compositionally biased region" description="Acidic residues" evidence="7">
    <location>
        <begin position="50"/>
        <end position="59"/>
    </location>
</feature>
<reference evidence="8 9" key="1">
    <citation type="journal article" date="2016" name="Fungal Biol.">
        <title>The genome of Xylona heveae provides a window into fungal endophytism.</title>
        <authorList>
            <person name="Gazis R."/>
            <person name="Kuo A."/>
            <person name="Riley R."/>
            <person name="LaButti K."/>
            <person name="Lipzen A."/>
            <person name="Lin J."/>
            <person name="Amirebrahimi M."/>
            <person name="Hesse C.N."/>
            <person name="Spatafora J.W."/>
            <person name="Henrissat B."/>
            <person name="Hainaut M."/>
            <person name="Grigoriev I.V."/>
            <person name="Hibbett D.S."/>
        </authorList>
    </citation>
    <scope>NUCLEOTIDE SEQUENCE [LARGE SCALE GENOMIC DNA]</scope>
    <source>
        <strain evidence="8 9">TC161</strain>
    </source>
</reference>
<evidence type="ECO:0000256" key="4">
    <source>
        <dbReference type="ARBA" id="ARBA00023125"/>
    </source>
</evidence>
<dbReference type="InParanoid" id="A0A165HX02"/>
<dbReference type="Gene3D" id="1.20.5.4980">
    <property type="match status" value="1"/>
</dbReference>
<dbReference type="Gene3D" id="6.10.130.30">
    <property type="match status" value="1"/>
</dbReference>
<keyword evidence="4" id="KW-0238">DNA-binding</keyword>
<dbReference type="GO" id="GO:0051382">
    <property type="term" value="P:kinetochore assembly"/>
    <property type="evidence" value="ECO:0007669"/>
    <property type="project" value="InterPro"/>
</dbReference>
<evidence type="ECO:0000256" key="2">
    <source>
        <dbReference type="ARBA" id="ARBA00009359"/>
    </source>
</evidence>
<evidence type="ECO:0000256" key="1">
    <source>
        <dbReference type="ARBA" id="ARBA00004123"/>
    </source>
</evidence>
<dbReference type="GO" id="GO:0006281">
    <property type="term" value="P:DNA repair"/>
    <property type="evidence" value="ECO:0007669"/>
    <property type="project" value="UniProtKB-KW"/>
</dbReference>
<feature type="compositionally biased region" description="Low complexity" evidence="7">
    <location>
        <begin position="30"/>
        <end position="49"/>
    </location>
</feature>
<dbReference type="RefSeq" id="XP_018189598.1">
    <property type="nucleotide sequence ID" value="XM_018335871.1"/>
</dbReference>
<dbReference type="GO" id="GO:0046982">
    <property type="term" value="F:protein heterodimerization activity"/>
    <property type="evidence" value="ECO:0007669"/>
    <property type="project" value="InterPro"/>
</dbReference>
<comment type="subcellular location">
    <subcellularLocation>
        <location evidence="1">Nucleus</location>
    </subcellularLocation>
</comment>
<dbReference type="GO" id="GO:0003677">
    <property type="term" value="F:DNA binding"/>
    <property type="evidence" value="ECO:0007669"/>
    <property type="project" value="UniProtKB-KW"/>
</dbReference>
<dbReference type="PANTHER" id="PTHR28680:SF1">
    <property type="entry name" value="CENTROMERE PROTEIN X"/>
    <property type="match status" value="1"/>
</dbReference>
<dbReference type="CDD" id="cd22921">
    <property type="entry name" value="HFD_CENP-X"/>
    <property type="match status" value="1"/>
</dbReference>
<evidence type="ECO:0000313" key="9">
    <source>
        <dbReference type="Proteomes" id="UP000076632"/>
    </source>
</evidence>
<evidence type="ECO:0008006" key="10">
    <source>
        <dbReference type="Google" id="ProtNLM"/>
    </source>
</evidence>
<dbReference type="InterPro" id="IPR018552">
    <property type="entry name" value="CENP-X"/>
</dbReference>
<keyword evidence="6" id="KW-0539">Nucleus</keyword>
<feature type="region of interest" description="Disordered" evidence="7">
    <location>
        <begin position="1"/>
        <end position="72"/>
    </location>
</feature>
<evidence type="ECO:0000256" key="7">
    <source>
        <dbReference type="SAM" id="MobiDB-lite"/>
    </source>
</evidence>
<dbReference type="OMA" id="ANHAVGK"/>